<gene>
    <name evidence="8" type="ORF">OQ287_11460</name>
</gene>
<dbReference type="GO" id="GO:0005886">
    <property type="term" value="C:plasma membrane"/>
    <property type="evidence" value="ECO:0007669"/>
    <property type="project" value="UniProtKB-SubCell"/>
</dbReference>
<keyword evidence="5 6" id="KW-0472">Membrane</keyword>
<dbReference type="AlphaFoldDB" id="A0AA42CY83"/>
<dbReference type="EMBL" id="JAPIVE010000003">
    <property type="protein sequence ID" value="MCX2524858.1"/>
    <property type="molecule type" value="Genomic_DNA"/>
</dbReference>
<name>A0AA42CY83_9GAMM</name>
<evidence type="ECO:0000313" key="9">
    <source>
        <dbReference type="Proteomes" id="UP001165678"/>
    </source>
</evidence>
<dbReference type="Pfam" id="PF02687">
    <property type="entry name" value="FtsX"/>
    <property type="match status" value="1"/>
</dbReference>
<dbReference type="InterPro" id="IPR003838">
    <property type="entry name" value="ABC3_permease_C"/>
</dbReference>
<keyword evidence="9" id="KW-1185">Reference proteome</keyword>
<feature type="transmembrane region" description="Helical" evidence="6">
    <location>
        <begin position="344"/>
        <end position="368"/>
    </location>
</feature>
<evidence type="ECO:0000256" key="3">
    <source>
        <dbReference type="ARBA" id="ARBA00022692"/>
    </source>
</evidence>
<evidence type="ECO:0000313" key="8">
    <source>
        <dbReference type="EMBL" id="MCX2524858.1"/>
    </source>
</evidence>
<evidence type="ECO:0000256" key="2">
    <source>
        <dbReference type="ARBA" id="ARBA00022475"/>
    </source>
</evidence>
<evidence type="ECO:0000256" key="5">
    <source>
        <dbReference type="ARBA" id="ARBA00023136"/>
    </source>
</evidence>
<keyword evidence="2" id="KW-1003">Cell membrane</keyword>
<feature type="transmembrane region" description="Helical" evidence="6">
    <location>
        <begin position="468"/>
        <end position="485"/>
    </location>
</feature>
<evidence type="ECO:0000259" key="7">
    <source>
        <dbReference type="Pfam" id="PF02687"/>
    </source>
</evidence>
<accession>A0AA42CY83</accession>
<feature type="transmembrane region" description="Helical" evidence="6">
    <location>
        <begin position="301"/>
        <end position="324"/>
    </location>
</feature>
<dbReference type="InterPro" id="IPR038766">
    <property type="entry name" value="Membrane_comp_ABC_pdt"/>
</dbReference>
<reference evidence="8" key="1">
    <citation type="submission" date="2022-11" db="EMBL/GenBank/DDBJ databases">
        <title>Larsenimonas rhizosphaerae sp. nov., isolated from a tidal mudflat.</title>
        <authorList>
            <person name="Lee S.D."/>
            <person name="Kim I.S."/>
        </authorList>
    </citation>
    <scope>NUCLEOTIDE SEQUENCE</scope>
    <source>
        <strain evidence="8">GH2-1</strain>
    </source>
</reference>
<sequence>MSMLLLALKSLRRDLRAADVRALLVAMIIAVAATTMIGFFLDRLTQGLERQAGQLLGGDVVLVKGAAFSDTQQQRLRAAGFDISQQTQLISMASHDGAFQLASLKVVDRAYPLYGQLMIDAGQGARATQGPPSDGRVWIDRRLGRALSVTQGDTFQLGRSRVEVAGWIQREPDQRGGLESLNPHIMLSPSTLMASQLIQPGSRSTWRLMGRGSADAVARIRPWLEQLKDQGVRVMDVQTDSPRLGRTLDRVQKYLSLAGLAAVLLAGVAVAMATRRYVDRHLMTVAMMRCFGSSRADFSRLFVYQLSWLALAASLVGAGLGWLGQYGLASILSSMLTLALPAPGLAPLGLGILTAVAILAGFAGPTLLRLENVSALKVLRRELDPLPASAWVVLLMASAVFGALLWLYSGDAPLAGWVVIAGWGVMGVLWVISLGCLAGLSRVSSLLGGPWRMGIRQLGHRRRSSQSQLIAFTLTLAAVGFIALVRSDLLSDWQQRLPEQAPNQFAINIQPAERDAFVAALDNISSRRSDVYPLVRGRISAINGQLPREAVPEDARDDGNLRRELNLTWRRTLPEANRITRGAWFASDPVDAGGPVPISVAERLATRLGLSPGDTMTFEIADQHVTARITSIRKVDWESFQPNFFVIFPPGVLEGFSHSFITAFYVPPKDAPAIGSLVSEFPAVSFLDITAILDQVDRILDQVSRAIAFILLFVALAGVAVLYAALVASLPERAHEGALLRVFGAQQAYLRQAHISEFVMLGGLSGVMAAMVVEAGLAALYAGWLDLPVAWHPLLWGVLPAAGMLFVGGLGVAMARPLRTQAPVRSLGLLDEI</sequence>
<organism evidence="8 9">
    <name type="scientific">Larsenimonas rhizosphaerae</name>
    <dbReference type="NCBI Taxonomy" id="2944682"/>
    <lineage>
        <taxon>Bacteria</taxon>
        <taxon>Pseudomonadati</taxon>
        <taxon>Pseudomonadota</taxon>
        <taxon>Gammaproteobacteria</taxon>
        <taxon>Oceanospirillales</taxon>
        <taxon>Halomonadaceae</taxon>
        <taxon>Larsenimonas</taxon>
    </lineage>
</organism>
<evidence type="ECO:0000256" key="4">
    <source>
        <dbReference type="ARBA" id="ARBA00022989"/>
    </source>
</evidence>
<keyword evidence="3 6" id="KW-0812">Transmembrane</keyword>
<dbReference type="PANTHER" id="PTHR30287">
    <property type="entry name" value="MEMBRANE COMPONENT OF PREDICTED ABC SUPERFAMILY METABOLITE UPTAKE TRANSPORTER"/>
    <property type="match status" value="1"/>
</dbReference>
<comment type="caution">
    <text evidence="8">The sequence shown here is derived from an EMBL/GenBank/DDBJ whole genome shotgun (WGS) entry which is preliminary data.</text>
</comment>
<feature type="transmembrane region" description="Helical" evidence="6">
    <location>
        <begin position="706"/>
        <end position="726"/>
    </location>
</feature>
<feature type="domain" description="ABC3 transporter permease C-terminal" evidence="7">
    <location>
        <begin position="258"/>
        <end position="361"/>
    </location>
</feature>
<feature type="transmembrane region" description="Helical" evidence="6">
    <location>
        <begin position="758"/>
        <end position="782"/>
    </location>
</feature>
<feature type="transmembrane region" description="Helical" evidence="6">
    <location>
        <begin position="794"/>
        <end position="815"/>
    </location>
</feature>
<proteinExistence type="predicted"/>
<evidence type="ECO:0000256" key="6">
    <source>
        <dbReference type="SAM" id="Phobius"/>
    </source>
</evidence>
<dbReference type="Proteomes" id="UP001165678">
    <property type="component" value="Unassembled WGS sequence"/>
</dbReference>
<feature type="transmembrane region" description="Helical" evidence="6">
    <location>
        <begin position="388"/>
        <end position="408"/>
    </location>
</feature>
<feature type="transmembrane region" description="Helical" evidence="6">
    <location>
        <begin position="414"/>
        <end position="447"/>
    </location>
</feature>
<dbReference type="PANTHER" id="PTHR30287:SF1">
    <property type="entry name" value="INNER MEMBRANE PROTEIN"/>
    <property type="match status" value="1"/>
</dbReference>
<feature type="transmembrane region" description="Helical" evidence="6">
    <location>
        <begin position="254"/>
        <end position="273"/>
    </location>
</feature>
<keyword evidence="4 6" id="KW-1133">Transmembrane helix</keyword>
<comment type="subcellular location">
    <subcellularLocation>
        <location evidence="1">Cell membrane</location>
        <topology evidence="1">Multi-pass membrane protein</topology>
    </subcellularLocation>
</comment>
<feature type="transmembrane region" description="Helical" evidence="6">
    <location>
        <begin position="20"/>
        <end position="41"/>
    </location>
</feature>
<evidence type="ECO:0000256" key="1">
    <source>
        <dbReference type="ARBA" id="ARBA00004651"/>
    </source>
</evidence>
<protein>
    <submittedName>
        <fullName evidence="8">ABC transporter permease</fullName>
    </submittedName>
</protein>